<proteinExistence type="predicted"/>
<feature type="chain" id="PRO_5045204095" description="DUF1236 domain-containing protein" evidence="2">
    <location>
        <begin position="26"/>
        <end position="232"/>
    </location>
</feature>
<keyword evidence="4" id="KW-1185">Reference proteome</keyword>
<dbReference type="EMBL" id="JADDIV010000002">
    <property type="protein sequence ID" value="MBE7367163.1"/>
    <property type="molecule type" value="Genomic_DNA"/>
</dbReference>
<evidence type="ECO:0008006" key="5">
    <source>
        <dbReference type="Google" id="ProtNLM"/>
    </source>
</evidence>
<evidence type="ECO:0000256" key="1">
    <source>
        <dbReference type="SAM" id="MobiDB-lite"/>
    </source>
</evidence>
<dbReference type="Gene3D" id="3.10.450.160">
    <property type="entry name" value="inner membrane protein cigr"/>
    <property type="match status" value="1"/>
</dbReference>
<organism evidence="3 4">
    <name type="scientific">Ramlibacter pallidus</name>
    <dbReference type="NCBI Taxonomy" id="2780087"/>
    <lineage>
        <taxon>Bacteria</taxon>
        <taxon>Pseudomonadati</taxon>
        <taxon>Pseudomonadota</taxon>
        <taxon>Betaproteobacteria</taxon>
        <taxon>Burkholderiales</taxon>
        <taxon>Comamonadaceae</taxon>
        <taxon>Ramlibacter</taxon>
    </lineage>
</organism>
<feature type="compositionally biased region" description="Basic and acidic residues" evidence="1">
    <location>
        <begin position="107"/>
        <end position="128"/>
    </location>
</feature>
<evidence type="ECO:0000256" key="2">
    <source>
        <dbReference type="SAM" id="SignalP"/>
    </source>
</evidence>
<feature type="signal peptide" evidence="2">
    <location>
        <begin position="1"/>
        <end position="25"/>
    </location>
</feature>
<keyword evidence="2" id="KW-0732">Signal</keyword>
<dbReference type="Proteomes" id="UP000806285">
    <property type="component" value="Unassembled WGS sequence"/>
</dbReference>
<name>A0ABR9S0X7_9BURK</name>
<comment type="caution">
    <text evidence="3">The sequence shown here is derived from an EMBL/GenBank/DDBJ whole genome shotgun (WGS) entry which is preliminary data.</text>
</comment>
<reference evidence="3 4" key="1">
    <citation type="submission" date="2020-10" db="EMBL/GenBank/DDBJ databases">
        <title>Ramlibacter sp. HM2 16S ribosomal RNA gene Genome sequencing and assembly.</title>
        <authorList>
            <person name="Kang M."/>
        </authorList>
    </citation>
    <scope>NUCLEOTIDE SEQUENCE [LARGE SCALE GENOMIC DNA]</scope>
    <source>
        <strain evidence="3 4">HM2</strain>
    </source>
</reference>
<feature type="region of interest" description="Disordered" evidence="1">
    <location>
        <begin position="99"/>
        <end position="128"/>
    </location>
</feature>
<dbReference type="RefSeq" id="WP_193675789.1">
    <property type="nucleotide sequence ID" value="NZ_JADDIV010000002.1"/>
</dbReference>
<gene>
    <name evidence="3" type="ORF">IM787_06285</name>
</gene>
<evidence type="ECO:0000313" key="4">
    <source>
        <dbReference type="Proteomes" id="UP000806285"/>
    </source>
</evidence>
<accession>A0ABR9S0X7</accession>
<sequence>MHAIFRLPLLSAAALLFAEPLFAIAESPMPDPIAPAVIGRPLDQLGALKNVRPKAIPSKPAPAKRVAAKPAAAKPLAVAPQHAAVTTATLGAAAAVAAPAPASTAPREAKQAVDDRADPNTRLSEVGEGKRLARKPLGEGAYIAARHRNAVHKYYEQHPVMRPAVKWKIGEPVPRDAVAALVPRGVLAVLPPAPPGHTYVELGGEVVLVATGSRMVVDGVSRTRTETAQLTR</sequence>
<evidence type="ECO:0000313" key="3">
    <source>
        <dbReference type="EMBL" id="MBE7367163.1"/>
    </source>
</evidence>
<protein>
    <recommendedName>
        <fullName evidence="5">DUF1236 domain-containing protein</fullName>
    </recommendedName>
</protein>